<sequence>MMKEYKFSETSKRYMRKQLSNSILLSSLLLIITIGLFIRNNLFYGRFLLVFFIMGLIVTALVTKKVRIIDDLNYIKIYKDKFYINNNMNEKPKTLYFRDVNKAMRDKKGIIFYVGKRDYRILASFLEQSEVDELWKKFSRYE</sequence>
<gene>
    <name evidence="2" type="ORF">GCM10008908_17250</name>
</gene>
<reference evidence="2 3" key="1">
    <citation type="journal article" date="2019" name="Int. J. Syst. Evol. Microbiol.">
        <title>The Global Catalogue of Microorganisms (GCM) 10K type strain sequencing project: providing services to taxonomists for standard genome sequencing and annotation.</title>
        <authorList>
            <consortium name="The Broad Institute Genomics Platform"/>
            <consortium name="The Broad Institute Genome Sequencing Center for Infectious Disease"/>
            <person name="Wu L."/>
            <person name="Ma J."/>
        </authorList>
    </citation>
    <scope>NUCLEOTIDE SEQUENCE [LARGE SCALE GENOMIC DNA]</scope>
    <source>
        <strain evidence="2 3">JCM 1417</strain>
    </source>
</reference>
<keyword evidence="1" id="KW-0812">Transmembrane</keyword>
<evidence type="ECO:0008006" key="4">
    <source>
        <dbReference type="Google" id="ProtNLM"/>
    </source>
</evidence>
<protein>
    <recommendedName>
        <fullName evidence="4">YcxB-like protein domain-containing protein</fullName>
    </recommendedName>
</protein>
<dbReference type="RefSeq" id="WP_343825581.1">
    <property type="nucleotide sequence ID" value="NZ_BAAACI010000005.1"/>
</dbReference>
<feature type="transmembrane region" description="Helical" evidence="1">
    <location>
        <begin position="44"/>
        <end position="63"/>
    </location>
</feature>
<dbReference type="Proteomes" id="UP001501047">
    <property type="component" value="Unassembled WGS sequence"/>
</dbReference>
<evidence type="ECO:0000256" key="1">
    <source>
        <dbReference type="SAM" id="Phobius"/>
    </source>
</evidence>
<evidence type="ECO:0000313" key="2">
    <source>
        <dbReference type="EMBL" id="GAA0771958.1"/>
    </source>
</evidence>
<keyword evidence="1" id="KW-0472">Membrane</keyword>
<feature type="transmembrane region" description="Helical" evidence="1">
    <location>
        <begin position="21"/>
        <end position="38"/>
    </location>
</feature>
<proteinExistence type="predicted"/>
<keyword evidence="3" id="KW-1185">Reference proteome</keyword>
<comment type="caution">
    <text evidence="2">The sequence shown here is derived from an EMBL/GenBank/DDBJ whole genome shotgun (WGS) entry which is preliminary data.</text>
</comment>
<keyword evidence="1" id="KW-1133">Transmembrane helix</keyword>
<accession>A0ABN1KNJ9</accession>
<evidence type="ECO:0000313" key="3">
    <source>
        <dbReference type="Proteomes" id="UP001501047"/>
    </source>
</evidence>
<name>A0ABN1KNJ9_CLOSU</name>
<organism evidence="2 3">
    <name type="scientific">Clostridium subterminale</name>
    <dbReference type="NCBI Taxonomy" id="1550"/>
    <lineage>
        <taxon>Bacteria</taxon>
        <taxon>Bacillati</taxon>
        <taxon>Bacillota</taxon>
        <taxon>Clostridia</taxon>
        <taxon>Eubacteriales</taxon>
        <taxon>Clostridiaceae</taxon>
        <taxon>Clostridium</taxon>
    </lineage>
</organism>
<dbReference type="EMBL" id="BAAACI010000005">
    <property type="protein sequence ID" value="GAA0771958.1"/>
    <property type="molecule type" value="Genomic_DNA"/>
</dbReference>